<dbReference type="PROSITE" id="PS00155">
    <property type="entry name" value="CUTINASE_1"/>
    <property type="match status" value="1"/>
</dbReference>
<dbReference type="SUPFAM" id="SSF53474">
    <property type="entry name" value="alpha/beta-Hydrolases"/>
    <property type="match status" value="1"/>
</dbReference>
<keyword evidence="11" id="KW-1185">Reference proteome</keyword>
<sequence length="171" mass="18445">MVRLTPSFVLLTTLLTRTVTAQKTWAECEDIHIFVARGGNEPYEMVTPAGSRQQWTVKAICNTVAPYGYTCGYEDIVFPDAFVGDYCGHVQFGVDYGREALQRYAERCPDSKLVLSGYSLGGHVVGDILGGGGGEGMIGGCTMERTEGMPREGLVGQNRGPPCPVLSRETG</sequence>
<dbReference type="EMBL" id="ML119753">
    <property type="protein sequence ID" value="RPA75999.1"/>
    <property type="molecule type" value="Genomic_DNA"/>
</dbReference>
<dbReference type="STRING" id="1160509.A0A3N4HQL2"/>
<comment type="similarity">
    <text evidence="2 8">Belongs to the cutinase family.</text>
</comment>
<dbReference type="GO" id="GO:0005576">
    <property type="term" value="C:extracellular region"/>
    <property type="evidence" value="ECO:0007669"/>
    <property type="project" value="UniProtKB-SubCell"/>
</dbReference>
<dbReference type="Gene3D" id="3.40.50.1820">
    <property type="entry name" value="alpha/beta hydrolase"/>
    <property type="match status" value="1"/>
</dbReference>
<dbReference type="Pfam" id="PF01083">
    <property type="entry name" value="Cutinase"/>
    <property type="match status" value="1"/>
</dbReference>
<feature type="signal peptide" evidence="8">
    <location>
        <begin position="1"/>
        <end position="21"/>
    </location>
</feature>
<comment type="subcellular location">
    <subcellularLocation>
        <location evidence="1 8">Secreted</location>
    </subcellularLocation>
</comment>
<evidence type="ECO:0000256" key="9">
    <source>
        <dbReference type="SAM" id="MobiDB-lite"/>
    </source>
</evidence>
<evidence type="ECO:0000256" key="1">
    <source>
        <dbReference type="ARBA" id="ARBA00004613"/>
    </source>
</evidence>
<evidence type="ECO:0000256" key="2">
    <source>
        <dbReference type="ARBA" id="ARBA00007534"/>
    </source>
</evidence>
<reference evidence="10 11" key="1">
    <citation type="journal article" date="2018" name="Nat. Ecol. Evol.">
        <title>Pezizomycetes genomes reveal the molecular basis of ectomycorrhizal truffle lifestyle.</title>
        <authorList>
            <person name="Murat C."/>
            <person name="Payen T."/>
            <person name="Noel B."/>
            <person name="Kuo A."/>
            <person name="Morin E."/>
            <person name="Chen J."/>
            <person name="Kohler A."/>
            <person name="Krizsan K."/>
            <person name="Balestrini R."/>
            <person name="Da Silva C."/>
            <person name="Montanini B."/>
            <person name="Hainaut M."/>
            <person name="Levati E."/>
            <person name="Barry K.W."/>
            <person name="Belfiori B."/>
            <person name="Cichocki N."/>
            <person name="Clum A."/>
            <person name="Dockter R.B."/>
            <person name="Fauchery L."/>
            <person name="Guy J."/>
            <person name="Iotti M."/>
            <person name="Le Tacon F."/>
            <person name="Lindquist E.A."/>
            <person name="Lipzen A."/>
            <person name="Malagnac F."/>
            <person name="Mello A."/>
            <person name="Molinier V."/>
            <person name="Miyauchi S."/>
            <person name="Poulain J."/>
            <person name="Riccioni C."/>
            <person name="Rubini A."/>
            <person name="Sitrit Y."/>
            <person name="Splivallo R."/>
            <person name="Traeger S."/>
            <person name="Wang M."/>
            <person name="Zifcakova L."/>
            <person name="Wipf D."/>
            <person name="Zambonelli A."/>
            <person name="Paolocci F."/>
            <person name="Nowrousian M."/>
            <person name="Ottonello S."/>
            <person name="Baldrian P."/>
            <person name="Spatafora J.W."/>
            <person name="Henrissat B."/>
            <person name="Nagy L.G."/>
            <person name="Aury J.M."/>
            <person name="Wincker P."/>
            <person name="Grigoriev I.V."/>
            <person name="Bonfante P."/>
            <person name="Martin F.M."/>
        </authorList>
    </citation>
    <scope>NUCLEOTIDE SEQUENCE [LARGE SCALE GENOMIC DNA]</scope>
    <source>
        <strain evidence="10 11">RN42</strain>
    </source>
</reference>
<evidence type="ECO:0000256" key="3">
    <source>
        <dbReference type="ARBA" id="ARBA00022487"/>
    </source>
</evidence>
<dbReference type="OrthoDB" id="2586582at2759"/>
<dbReference type="EC" id="3.1.1.74" evidence="8"/>
<dbReference type="SMART" id="SM01110">
    <property type="entry name" value="Cutinase"/>
    <property type="match status" value="1"/>
</dbReference>
<evidence type="ECO:0000256" key="7">
    <source>
        <dbReference type="ARBA" id="ARBA00023157"/>
    </source>
</evidence>
<accession>A0A3N4HQL2</accession>
<keyword evidence="7" id="KW-1015">Disulfide bond</keyword>
<comment type="function">
    <text evidence="8">Catalyzes the hydrolysis of complex carboxylic polyesters found in the cell wall of plants. Degrades cutin, a macromolecule that forms the structure of the plant cuticle.</text>
</comment>
<dbReference type="Proteomes" id="UP000275078">
    <property type="component" value="Unassembled WGS sequence"/>
</dbReference>
<evidence type="ECO:0000256" key="4">
    <source>
        <dbReference type="ARBA" id="ARBA00022525"/>
    </source>
</evidence>
<dbReference type="GO" id="GO:0050525">
    <property type="term" value="F:cutinase activity"/>
    <property type="evidence" value="ECO:0007669"/>
    <property type="project" value="UniProtKB-UniRule"/>
</dbReference>
<feature type="chain" id="PRO_5017844409" description="Cutinase" evidence="8">
    <location>
        <begin position="22"/>
        <end position="171"/>
    </location>
</feature>
<dbReference type="AlphaFoldDB" id="A0A3N4HQL2"/>
<keyword evidence="6 8" id="KW-0378">Hydrolase</keyword>
<dbReference type="InterPro" id="IPR029058">
    <property type="entry name" value="AB_hydrolase_fold"/>
</dbReference>
<protein>
    <recommendedName>
        <fullName evidence="8">Cutinase</fullName>
        <ecNumber evidence="8">3.1.1.74</ecNumber>
    </recommendedName>
</protein>
<dbReference type="PANTHER" id="PTHR33630">
    <property type="entry name" value="CUTINASE RV1984C-RELATED-RELATED"/>
    <property type="match status" value="1"/>
</dbReference>
<evidence type="ECO:0000313" key="10">
    <source>
        <dbReference type="EMBL" id="RPA75999.1"/>
    </source>
</evidence>
<name>A0A3N4HQL2_ASCIM</name>
<gene>
    <name evidence="10" type="ORF">BJ508DRAFT_311514</name>
</gene>
<organism evidence="10 11">
    <name type="scientific">Ascobolus immersus RN42</name>
    <dbReference type="NCBI Taxonomy" id="1160509"/>
    <lineage>
        <taxon>Eukaryota</taxon>
        <taxon>Fungi</taxon>
        <taxon>Dikarya</taxon>
        <taxon>Ascomycota</taxon>
        <taxon>Pezizomycotina</taxon>
        <taxon>Pezizomycetes</taxon>
        <taxon>Pezizales</taxon>
        <taxon>Ascobolaceae</taxon>
        <taxon>Ascobolus</taxon>
    </lineage>
</organism>
<keyword evidence="3 8" id="KW-0719">Serine esterase</keyword>
<feature type="region of interest" description="Disordered" evidence="9">
    <location>
        <begin position="151"/>
        <end position="171"/>
    </location>
</feature>
<evidence type="ECO:0000313" key="11">
    <source>
        <dbReference type="Proteomes" id="UP000275078"/>
    </source>
</evidence>
<evidence type="ECO:0000256" key="8">
    <source>
        <dbReference type="RuleBase" id="RU361263"/>
    </source>
</evidence>
<evidence type="ECO:0000256" key="6">
    <source>
        <dbReference type="ARBA" id="ARBA00022801"/>
    </source>
</evidence>
<keyword evidence="5 8" id="KW-0732">Signal</keyword>
<dbReference type="InterPro" id="IPR000675">
    <property type="entry name" value="Cutinase/axe"/>
</dbReference>
<comment type="catalytic activity">
    <reaction evidence="8">
        <text>cutin + H2O = cutin monomers.</text>
        <dbReference type="EC" id="3.1.1.74"/>
    </reaction>
</comment>
<keyword evidence="4 8" id="KW-0964">Secreted</keyword>
<evidence type="ECO:0000256" key="5">
    <source>
        <dbReference type="ARBA" id="ARBA00022729"/>
    </source>
</evidence>
<proteinExistence type="inferred from homology"/>
<dbReference type="PANTHER" id="PTHR33630:SF13">
    <property type="entry name" value="ACETYLXYLAN ESTERASE"/>
    <property type="match status" value="1"/>
</dbReference>
<dbReference type="InterPro" id="IPR043580">
    <property type="entry name" value="CUTINASE_1"/>
</dbReference>